<dbReference type="InterPro" id="IPR011765">
    <property type="entry name" value="Pept_M16_N"/>
</dbReference>
<dbReference type="GO" id="GO:0008237">
    <property type="term" value="F:metallopeptidase activity"/>
    <property type="evidence" value="ECO:0007669"/>
    <property type="project" value="UniProtKB-KW"/>
</dbReference>
<keyword evidence="2" id="KW-0482">Metalloprotease</keyword>
<dbReference type="PANTHER" id="PTHR11851">
    <property type="entry name" value="METALLOPROTEASE"/>
    <property type="match status" value="1"/>
</dbReference>
<organism evidence="6 7">
    <name type="scientific">Emcibacter nanhaiensis</name>
    <dbReference type="NCBI Taxonomy" id="1505037"/>
    <lineage>
        <taxon>Bacteria</taxon>
        <taxon>Pseudomonadati</taxon>
        <taxon>Pseudomonadota</taxon>
        <taxon>Alphaproteobacteria</taxon>
        <taxon>Emcibacterales</taxon>
        <taxon>Emcibacteraceae</taxon>
        <taxon>Emcibacter</taxon>
    </lineage>
</organism>
<evidence type="ECO:0000313" key="6">
    <source>
        <dbReference type="EMBL" id="TPD61898.1"/>
    </source>
</evidence>
<dbReference type="Proteomes" id="UP000319148">
    <property type="component" value="Unassembled WGS sequence"/>
</dbReference>
<feature type="domain" description="Peptidase M16 C-terminal" evidence="5">
    <location>
        <begin position="202"/>
        <end position="391"/>
    </location>
</feature>
<evidence type="ECO:0000256" key="2">
    <source>
        <dbReference type="ARBA" id="ARBA00023049"/>
    </source>
</evidence>
<dbReference type="Gene3D" id="3.30.830.10">
    <property type="entry name" value="Metalloenzyme, LuxS/M16 peptidase-like"/>
    <property type="match status" value="2"/>
</dbReference>
<dbReference type="GO" id="GO:0046872">
    <property type="term" value="F:metal ion binding"/>
    <property type="evidence" value="ECO:0007669"/>
    <property type="project" value="InterPro"/>
</dbReference>
<dbReference type="OrthoDB" id="9811314at2"/>
<sequence length="467" mass="51923">MTGISRTFISLTQRTAVLAALLLVAVITSPARASDSVVDSFALDNGMQVVVIPDHRAPIVTHMVWYNVGAADDPKGHSGLAHFLEHMMFKRTKTLAEGEYSRIVARNGGRHNAFTSADYTGYYQTVAVDRLPLMMELEADRMVGLVLDEQDILSERDVVLEERSMRIDSQPMALLREQMAAAQFTVHPYGIPIAGWRRELEKLSLKDVRDFYDKYYNPANAILIVAGDVTTEQVRTLAGKYYGPLKGTVLPKRVRAQEPEQTEAKRVDYRDQRVQQPTWLRSYHAPSYSAGRKELAPALDVLAEILGSGVVSRLYQKLVVEQRVAVAAGSQYSSISYDPDSFLFYAVPRPGLAPTPEESLDILEKATDAVIAEIVEKGITEEELNRVKTGLVAEMIYARDSNSTMAQIFGQALTTGSTIEDVLNWPDEIRAVTTDDVLEAARYVLDIRKSVTGRLLPKQPEQAGEMK</sequence>
<gene>
    <name evidence="6" type="ORF">FIV46_06740</name>
</gene>
<dbReference type="InterPro" id="IPR007863">
    <property type="entry name" value="Peptidase_M16_C"/>
</dbReference>
<proteinExistence type="inferred from homology"/>
<comment type="similarity">
    <text evidence="1">Belongs to the peptidase M16 family.</text>
</comment>
<dbReference type="PANTHER" id="PTHR11851:SF49">
    <property type="entry name" value="MITOCHONDRIAL-PROCESSING PEPTIDASE SUBUNIT ALPHA"/>
    <property type="match status" value="1"/>
</dbReference>
<keyword evidence="3" id="KW-0732">Signal</keyword>
<accession>A0A501PP16</accession>
<feature type="chain" id="PRO_5021244380" evidence="3">
    <location>
        <begin position="34"/>
        <end position="467"/>
    </location>
</feature>
<evidence type="ECO:0000259" key="4">
    <source>
        <dbReference type="Pfam" id="PF00675"/>
    </source>
</evidence>
<keyword evidence="2" id="KW-0378">Hydrolase</keyword>
<keyword evidence="2" id="KW-0645">Protease</keyword>
<dbReference type="EMBL" id="VFIY01000005">
    <property type="protein sequence ID" value="TPD61898.1"/>
    <property type="molecule type" value="Genomic_DNA"/>
</dbReference>
<evidence type="ECO:0000256" key="3">
    <source>
        <dbReference type="SAM" id="SignalP"/>
    </source>
</evidence>
<evidence type="ECO:0000313" key="7">
    <source>
        <dbReference type="Proteomes" id="UP000319148"/>
    </source>
</evidence>
<reference evidence="7" key="1">
    <citation type="submission" date="2019-06" db="EMBL/GenBank/DDBJ databases">
        <title>The complete genome of Emcibacter congregatus ZYLT.</title>
        <authorList>
            <person name="Zhao Z."/>
        </authorList>
    </citation>
    <scope>NUCLEOTIDE SEQUENCE [LARGE SCALE GENOMIC DNA]</scope>
    <source>
        <strain evidence="7">MCCC 1A06723</strain>
    </source>
</reference>
<feature type="signal peptide" evidence="3">
    <location>
        <begin position="1"/>
        <end position="33"/>
    </location>
</feature>
<dbReference type="SUPFAM" id="SSF63411">
    <property type="entry name" value="LuxS/MPP-like metallohydrolase"/>
    <property type="match status" value="2"/>
</dbReference>
<comment type="caution">
    <text evidence="6">The sequence shown here is derived from an EMBL/GenBank/DDBJ whole genome shotgun (WGS) entry which is preliminary data.</text>
</comment>
<keyword evidence="7" id="KW-1185">Reference proteome</keyword>
<name>A0A501PP16_9PROT</name>
<dbReference type="InterPro" id="IPR011249">
    <property type="entry name" value="Metalloenz_LuxS/M16"/>
</dbReference>
<evidence type="ECO:0000259" key="5">
    <source>
        <dbReference type="Pfam" id="PF05193"/>
    </source>
</evidence>
<dbReference type="Pfam" id="PF00675">
    <property type="entry name" value="Peptidase_M16"/>
    <property type="match status" value="1"/>
</dbReference>
<evidence type="ECO:0000256" key="1">
    <source>
        <dbReference type="ARBA" id="ARBA00007261"/>
    </source>
</evidence>
<dbReference type="AlphaFoldDB" id="A0A501PP16"/>
<dbReference type="Pfam" id="PF05193">
    <property type="entry name" value="Peptidase_M16_C"/>
    <property type="match status" value="1"/>
</dbReference>
<protein>
    <submittedName>
        <fullName evidence="6">Insulinase family protein</fullName>
    </submittedName>
</protein>
<dbReference type="RefSeq" id="WP_139939733.1">
    <property type="nucleotide sequence ID" value="NZ_JBHSYP010000003.1"/>
</dbReference>
<feature type="domain" description="Peptidase M16 N-terminal" evidence="4">
    <location>
        <begin position="49"/>
        <end position="194"/>
    </location>
</feature>
<dbReference type="InterPro" id="IPR050361">
    <property type="entry name" value="MPP/UQCRC_Complex"/>
</dbReference>